<dbReference type="Proteomes" id="UP000194946">
    <property type="component" value="Unassembled WGS sequence"/>
</dbReference>
<evidence type="ECO:0000256" key="5">
    <source>
        <dbReference type="ARBA" id="ARBA00025050"/>
    </source>
</evidence>
<accession>A0A251ZWP6</accession>
<evidence type="ECO:0000256" key="4">
    <source>
        <dbReference type="ARBA" id="ARBA00022917"/>
    </source>
</evidence>
<dbReference type="GO" id="GO:0005829">
    <property type="term" value="C:cytosol"/>
    <property type="evidence" value="ECO:0007669"/>
    <property type="project" value="GOC"/>
</dbReference>
<gene>
    <name evidence="6" type="primary">frr</name>
    <name evidence="8" type="ORF">HK18_04055</name>
</gene>
<evidence type="ECO:0000259" key="7">
    <source>
        <dbReference type="Pfam" id="PF01765"/>
    </source>
</evidence>
<comment type="similarity">
    <text evidence="2 6">Belongs to the RRF family.</text>
</comment>
<comment type="subcellular location">
    <subcellularLocation>
        <location evidence="1 6">Cytoplasm</location>
    </subcellularLocation>
</comment>
<dbReference type="InterPro" id="IPR023584">
    <property type="entry name" value="Ribosome_recyc_fac_dom"/>
</dbReference>
<dbReference type="FunFam" id="3.30.1360.40:FF:000001">
    <property type="entry name" value="Ribosome-recycling factor"/>
    <property type="match status" value="1"/>
</dbReference>
<dbReference type="PANTHER" id="PTHR20982">
    <property type="entry name" value="RIBOSOME RECYCLING FACTOR"/>
    <property type="match status" value="1"/>
</dbReference>
<dbReference type="InterPro" id="IPR036191">
    <property type="entry name" value="RRF_sf"/>
</dbReference>
<evidence type="ECO:0000256" key="1">
    <source>
        <dbReference type="ARBA" id="ARBA00004496"/>
    </source>
</evidence>
<dbReference type="CDD" id="cd00520">
    <property type="entry name" value="RRF"/>
    <property type="match status" value="1"/>
</dbReference>
<name>A0A251ZWP6_9PROT</name>
<evidence type="ECO:0000256" key="6">
    <source>
        <dbReference type="HAMAP-Rule" id="MF_00040"/>
    </source>
</evidence>
<dbReference type="GO" id="GO:0043023">
    <property type="term" value="F:ribosomal large subunit binding"/>
    <property type="evidence" value="ECO:0007669"/>
    <property type="project" value="TreeGrafter"/>
</dbReference>
<keyword evidence="4 6" id="KW-0648">Protein biosynthesis</keyword>
<evidence type="ECO:0000256" key="2">
    <source>
        <dbReference type="ARBA" id="ARBA00005912"/>
    </source>
</evidence>
<dbReference type="PANTHER" id="PTHR20982:SF3">
    <property type="entry name" value="MITOCHONDRIAL RIBOSOME RECYCLING FACTOR PSEUDO 1"/>
    <property type="match status" value="1"/>
</dbReference>
<sequence>MVDDIDSLKKDIERRMNSAIDSFKHDLAGLRSGRATAALLEPIRVEAYGSVTPITQVASITAPEARMLAVQVWDKTMVSAVDKAIRESGLGLNPMPDGQLIRVPIPQLTEERRNEMVKAAGRYTEAAKVSVRGVRRDGMDKTKAAEKNGDISKDDVKDWSDEIQKITDQYISKIDEIFSEKERDIKQV</sequence>
<proteinExistence type="inferred from homology"/>
<feature type="domain" description="Ribosome recycling factor" evidence="7">
    <location>
        <begin position="23"/>
        <end position="185"/>
    </location>
</feature>
<dbReference type="InterPro" id="IPR002661">
    <property type="entry name" value="Ribosome_recyc_fac"/>
</dbReference>
<dbReference type="HAMAP" id="MF_00040">
    <property type="entry name" value="RRF"/>
    <property type="match status" value="1"/>
</dbReference>
<dbReference type="EMBL" id="JOPB01000002">
    <property type="protein sequence ID" value="OUI79090.1"/>
    <property type="molecule type" value="Genomic_DNA"/>
</dbReference>
<evidence type="ECO:0000313" key="8">
    <source>
        <dbReference type="EMBL" id="OUI79090.1"/>
    </source>
</evidence>
<comment type="function">
    <text evidence="5 6">Responsible for the release of ribosomes from messenger RNA at the termination of protein biosynthesis. May increase the efficiency of translation by recycling ribosomes from one round of translation to another.</text>
</comment>
<keyword evidence="9" id="KW-1185">Reference proteome</keyword>
<dbReference type="Gene3D" id="3.30.1360.40">
    <property type="match status" value="1"/>
</dbReference>
<keyword evidence="3 6" id="KW-0963">Cytoplasm</keyword>
<dbReference type="SUPFAM" id="SSF55194">
    <property type="entry name" value="Ribosome recycling factor, RRF"/>
    <property type="match status" value="1"/>
</dbReference>
<evidence type="ECO:0000313" key="9">
    <source>
        <dbReference type="Proteomes" id="UP000194946"/>
    </source>
</evidence>
<organism evidence="8 9">
    <name type="scientific">Commensalibacter intestini</name>
    <dbReference type="NCBI Taxonomy" id="479936"/>
    <lineage>
        <taxon>Bacteria</taxon>
        <taxon>Pseudomonadati</taxon>
        <taxon>Pseudomonadota</taxon>
        <taxon>Alphaproteobacteria</taxon>
        <taxon>Acetobacterales</taxon>
        <taxon>Acetobacteraceae</taxon>
    </lineage>
</organism>
<dbReference type="NCBIfam" id="TIGR00496">
    <property type="entry name" value="frr"/>
    <property type="match status" value="1"/>
</dbReference>
<dbReference type="Gene3D" id="1.10.132.20">
    <property type="entry name" value="Ribosome-recycling factor"/>
    <property type="match status" value="1"/>
</dbReference>
<protein>
    <recommendedName>
        <fullName evidence="6">Ribosome-recycling factor</fullName>
        <shortName evidence="6">RRF</shortName>
    </recommendedName>
    <alternativeName>
        <fullName evidence="6">Ribosome-releasing factor</fullName>
    </alternativeName>
</protein>
<dbReference type="Pfam" id="PF01765">
    <property type="entry name" value="RRF"/>
    <property type="match status" value="1"/>
</dbReference>
<reference evidence="9" key="1">
    <citation type="submission" date="2014-06" db="EMBL/GenBank/DDBJ databases">
        <authorList>
            <person name="Winans N.J."/>
            <person name="Newell P.D."/>
            <person name="Douglas A.E."/>
        </authorList>
    </citation>
    <scope>NUCLEOTIDE SEQUENCE [LARGE SCALE GENOMIC DNA]</scope>
    <source>
        <strain evidence="9">DmL_052</strain>
    </source>
</reference>
<comment type="caution">
    <text evidence="8">The sequence shown here is derived from an EMBL/GenBank/DDBJ whole genome shotgun (WGS) entry which is preliminary data.</text>
</comment>
<dbReference type="AlphaFoldDB" id="A0A251ZWP6"/>
<dbReference type="GO" id="GO:0002184">
    <property type="term" value="P:cytoplasmic translational termination"/>
    <property type="evidence" value="ECO:0007669"/>
    <property type="project" value="TreeGrafter"/>
</dbReference>
<evidence type="ECO:0000256" key="3">
    <source>
        <dbReference type="ARBA" id="ARBA00022490"/>
    </source>
</evidence>
<dbReference type="FunFam" id="1.10.132.20:FF:000001">
    <property type="entry name" value="Ribosome-recycling factor"/>
    <property type="match status" value="1"/>
</dbReference>